<dbReference type="AlphaFoldDB" id="A0A0S8G3L2"/>
<protein>
    <submittedName>
        <fullName evidence="1">Uncharacterized protein</fullName>
    </submittedName>
</protein>
<evidence type="ECO:0000313" key="2">
    <source>
        <dbReference type="Proteomes" id="UP000051717"/>
    </source>
</evidence>
<organism evidence="1 2">
    <name type="scientific">candidate division TA06 bacterium SM23_40</name>
    <dbReference type="NCBI Taxonomy" id="1703774"/>
    <lineage>
        <taxon>Bacteria</taxon>
        <taxon>Bacteria division TA06</taxon>
    </lineage>
</organism>
<gene>
    <name evidence="1" type="ORF">AMJ82_10445</name>
</gene>
<dbReference type="InterPro" id="IPR011050">
    <property type="entry name" value="Pectin_lyase_fold/virulence"/>
</dbReference>
<dbReference type="InterPro" id="IPR006626">
    <property type="entry name" value="PbH1"/>
</dbReference>
<dbReference type="Proteomes" id="UP000051717">
    <property type="component" value="Unassembled WGS sequence"/>
</dbReference>
<reference evidence="1 2" key="1">
    <citation type="journal article" date="2015" name="Microbiome">
        <title>Genomic resolution of linkages in carbon, nitrogen, and sulfur cycling among widespread estuary sediment bacteria.</title>
        <authorList>
            <person name="Baker B.J."/>
            <person name="Lazar C.S."/>
            <person name="Teske A.P."/>
            <person name="Dick G.J."/>
        </authorList>
    </citation>
    <scope>NUCLEOTIDE SEQUENCE [LARGE SCALE GENOMIC DNA]</scope>
    <source>
        <strain evidence="1">SM23_40</strain>
    </source>
</reference>
<dbReference type="InterPro" id="IPR012334">
    <property type="entry name" value="Pectin_lyas_fold"/>
</dbReference>
<dbReference type="SUPFAM" id="SSF51126">
    <property type="entry name" value="Pectin lyase-like"/>
    <property type="match status" value="1"/>
</dbReference>
<name>A0A0S8G3L2_UNCT6</name>
<sequence length="353" mass="37222">MMWTWRWLIIGFAVISLASVVSATVIHVPLEYATIQAGINAAQEGDTVLVADGTYTGVGNRDLDFGGVNMVVMSESGREATIIDCQYQGRGFHFHSGEGSTSVVQGFTIKNGSDYDGGGIFVENSEPVIRENRITNNTLADWYLYGAGICCRDAAPHIVNNLVAYNTLAYDGGGIYINGGLTIGDTTLFALVRGNTIVGNETFSGWGVSYGAGIHVEEASPLIVDNLIIGNIVDVGCGGGISCSAASPTIVNNTVSANNGSSDAGAIYCENYSSATVMNSILWGNIAYGGNEVVVTASSSIDITYSDIEGGWTGQGNIDEDPMFVFADRRDYRLLWGSPCIDAGHPDSLGRSI</sequence>
<comment type="caution">
    <text evidence="1">The sequence shown here is derived from an EMBL/GenBank/DDBJ whole genome shotgun (WGS) entry which is preliminary data.</text>
</comment>
<proteinExistence type="predicted"/>
<dbReference type="SMART" id="SM00710">
    <property type="entry name" value="PbH1"/>
    <property type="match status" value="5"/>
</dbReference>
<dbReference type="EMBL" id="LJUI01000120">
    <property type="protein sequence ID" value="KPK67558.1"/>
    <property type="molecule type" value="Genomic_DNA"/>
</dbReference>
<evidence type="ECO:0000313" key="1">
    <source>
        <dbReference type="EMBL" id="KPK67558.1"/>
    </source>
</evidence>
<accession>A0A0S8G3L2</accession>
<dbReference type="Gene3D" id="2.160.20.10">
    <property type="entry name" value="Single-stranded right-handed beta-helix, Pectin lyase-like"/>
    <property type="match status" value="1"/>
</dbReference>